<feature type="compositionally biased region" description="Low complexity" evidence="1">
    <location>
        <begin position="31"/>
        <end position="46"/>
    </location>
</feature>
<dbReference type="STRING" id="1348612.A0A397HL85"/>
<gene>
    <name evidence="2" type="ORF">Glove_349g126</name>
</gene>
<dbReference type="AlphaFoldDB" id="A0A397HL85"/>
<dbReference type="GO" id="GO:0005634">
    <property type="term" value="C:nucleus"/>
    <property type="evidence" value="ECO:0007669"/>
    <property type="project" value="TreeGrafter"/>
</dbReference>
<dbReference type="Pfam" id="PF07093">
    <property type="entry name" value="SGT1"/>
    <property type="match status" value="1"/>
</dbReference>
<dbReference type="InterPro" id="IPR010770">
    <property type="entry name" value="Ecd"/>
</dbReference>
<proteinExistence type="predicted"/>
<dbReference type="OrthoDB" id="27237at2759"/>
<protein>
    <recommendedName>
        <fullName evidence="4">SGT1-domain-containing protein</fullName>
    </recommendedName>
</protein>
<dbReference type="EMBL" id="PQFF01000319">
    <property type="protein sequence ID" value="RHZ61180.1"/>
    <property type="molecule type" value="Genomic_DNA"/>
</dbReference>
<comment type="caution">
    <text evidence="2">The sequence shown here is derived from an EMBL/GenBank/DDBJ whole genome shotgun (WGS) entry which is preliminary data.</text>
</comment>
<dbReference type="PANTHER" id="PTHR13060">
    <property type="entry name" value="SGT1 PROTEIN HSGT1 SUPPRESSOR OF GCR2"/>
    <property type="match status" value="1"/>
</dbReference>
<evidence type="ECO:0000313" key="3">
    <source>
        <dbReference type="Proteomes" id="UP000266861"/>
    </source>
</evidence>
<feature type="compositionally biased region" description="Low complexity" evidence="1">
    <location>
        <begin position="728"/>
        <end position="741"/>
    </location>
</feature>
<reference evidence="2 3" key="1">
    <citation type="submission" date="2018-08" db="EMBL/GenBank/DDBJ databases">
        <title>Genome and evolution of the arbuscular mycorrhizal fungus Diversispora epigaea (formerly Glomus versiforme) and its bacterial endosymbionts.</title>
        <authorList>
            <person name="Sun X."/>
            <person name="Fei Z."/>
            <person name="Harrison M."/>
        </authorList>
    </citation>
    <scope>NUCLEOTIDE SEQUENCE [LARGE SCALE GENOMIC DNA]</scope>
    <source>
        <strain evidence="2 3">IT104</strain>
    </source>
</reference>
<feature type="compositionally biased region" description="Acidic residues" evidence="1">
    <location>
        <begin position="657"/>
        <end position="667"/>
    </location>
</feature>
<name>A0A397HL85_9GLOM</name>
<feature type="compositionally biased region" description="Acidic residues" evidence="1">
    <location>
        <begin position="711"/>
        <end position="724"/>
    </location>
</feature>
<keyword evidence="3" id="KW-1185">Reference proteome</keyword>
<organism evidence="2 3">
    <name type="scientific">Diversispora epigaea</name>
    <dbReference type="NCBI Taxonomy" id="1348612"/>
    <lineage>
        <taxon>Eukaryota</taxon>
        <taxon>Fungi</taxon>
        <taxon>Fungi incertae sedis</taxon>
        <taxon>Mucoromycota</taxon>
        <taxon>Glomeromycotina</taxon>
        <taxon>Glomeromycetes</taxon>
        <taxon>Diversisporales</taxon>
        <taxon>Diversisporaceae</taxon>
        <taxon>Diversispora</taxon>
    </lineage>
</organism>
<dbReference type="Proteomes" id="UP000266861">
    <property type="component" value="Unassembled WGS sequence"/>
</dbReference>
<evidence type="ECO:0008006" key="4">
    <source>
        <dbReference type="Google" id="ProtNLM"/>
    </source>
</evidence>
<feature type="compositionally biased region" description="Pro residues" evidence="1">
    <location>
        <begin position="21"/>
        <end position="30"/>
    </location>
</feature>
<feature type="region of interest" description="Disordered" evidence="1">
    <location>
        <begin position="17"/>
        <end position="47"/>
    </location>
</feature>
<feature type="region of interest" description="Disordered" evidence="1">
    <location>
        <begin position="651"/>
        <end position="670"/>
    </location>
</feature>
<evidence type="ECO:0000313" key="2">
    <source>
        <dbReference type="EMBL" id="RHZ61180.1"/>
    </source>
</evidence>
<dbReference type="PANTHER" id="PTHR13060:SF0">
    <property type="entry name" value="PROTEIN ECDYSONELESS HOMOLOG"/>
    <property type="match status" value="1"/>
</dbReference>
<evidence type="ECO:0000256" key="1">
    <source>
        <dbReference type="SAM" id="MobiDB-lite"/>
    </source>
</evidence>
<sequence length="741" mass="85431">MDSIFHHPPPSEDYVSYSLYFPPPSPPPPDTNNADTNNNANTNNSDTKNDSINDYIKFLQENIVLILSELNQFLDGYIWQKELFKLRIVKNETDPSYSFLHGRTIFSDCIEDEWFIVFLLRHISKKFPSVVIKVTDNDGEFLLIEAAMQIPSWMEPSNTENRVFIYQNDLHLIIPSSSSEHTTTATRIHPTTERLSIEKAIQLVRNNNISTKADDNIQSAVFQKIREYPDKIKENIHHARCHIPRSISHILYHNPQLIAPAVEAFYTRDPIALKACQKMEKFPPSTSITATVKFTKTLYAQIIHQKFNPPKPFKLPPRTSNKFPAAELGMKLACGFEILCSDKYYTKLPTRSKDINIETYPFDSDPAWRIFHANLLARDYYRGNLPGSNAYKKLDEIAKEQFLQNKIQKISSEEDDDNEMEVIKSPMEQINEILDQPMIPDEVLMSNLTEDDESWLKVDPKQLDDLLESSSKGNYENYEHLNSDDELNTFDLSDMIDKLEGFIDDENAGIEGAEFSDEHYSDGDYDFDDFDMDDKNSQINFNPSNFLRIMRQTLGLTDEEYREMANVKIKQQQNLEEFPTESSTPKITEIIENDDDEKMTKMEVDEKLDEDEDNDNDIDMETYYQTLSDELSSSKIFESFIHSSNQILNKKEKTKDDDDDEDEDDEELNKPVNINLNLAANVLESFKAQQGLPGPIGNLISRMRVGAIPVDSDDDDDYIDSSDDEFNHNNNNNNNNNNKES</sequence>
<accession>A0A397HL85</accession>
<feature type="region of interest" description="Disordered" evidence="1">
    <location>
        <begin position="711"/>
        <end position="741"/>
    </location>
</feature>